<comment type="caution">
    <text evidence="7">The sequence shown here is derived from an EMBL/GenBank/DDBJ whole genome shotgun (WGS) entry which is preliminary data.</text>
</comment>
<organism evidence="7 8">
    <name type="scientific">Rhodophyticola porphyridii</name>
    <dbReference type="NCBI Taxonomy" id="1852017"/>
    <lineage>
        <taxon>Bacteria</taxon>
        <taxon>Pseudomonadati</taxon>
        <taxon>Pseudomonadota</taxon>
        <taxon>Alphaproteobacteria</taxon>
        <taxon>Rhodobacterales</taxon>
        <taxon>Roseobacteraceae</taxon>
        <taxon>Rhodophyticola</taxon>
    </lineage>
</organism>
<feature type="transmembrane region" description="Helical" evidence="6">
    <location>
        <begin position="60"/>
        <end position="78"/>
    </location>
</feature>
<feature type="transmembrane region" description="Helical" evidence="6">
    <location>
        <begin position="12"/>
        <end position="29"/>
    </location>
</feature>
<protein>
    <submittedName>
        <fullName evidence="7">LPS export ABC transporter permease LptF</fullName>
    </submittedName>
</protein>
<feature type="transmembrane region" description="Helical" evidence="6">
    <location>
        <begin position="280"/>
        <end position="299"/>
    </location>
</feature>
<dbReference type="GO" id="GO:0015920">
    <property type="term" value="P:lipopolysaccharide transport"/>
    <property type="evidence" value="ECO:0007669"/>
    <property type="project" value="TreeGrafter"/>
</dbReference>
<comment type="subcellular location">
    <subcellularLocation>
        <location evidence="1">Cell membrane</location>
        <topology evidence="1">Multi-pass membrane protein</topology>
    </subcellularLocation>
</comment>
<dbReference type="NCBIfam" id="TIGR04407">
    <property type="entry name" value="LptF_YjgP"/>
    <property type="match status" value="1"/>
</dbReference>
<dbReference type="GO" id="GO:0055085">
    <property type="term" value="P:transmembrane transport"/>
    <property type="evidence" value="ECO:0007669"/>
    <property type="project" value="InterPro"/>
</dbReference>
<evidence type="ECO:0000256" key="2">
    <source>
        <dbReference type="ARBA" id="ARBA00022475"/>
    </source>
</evidence>
<sequence length="372" mass="41058">MGRYDRYILSQLLVLFGFFSLVLISVYWINRAVDLFDSLIADGQNLAVFLEFTALSLPQIMLTVLPVSAFVATLYIFNRMIAESELVVLQTAGMGVIRLLRPVALFGLLLAVLVGILANVLAPAARGQFNERSAEVTQDMTGRLLREGEFIHPTAGLTVYIREITELGEFRDVFLQDRSSLGAETTYNARRALLVRGEAGPRLVMFDGMAQTRTAADQRLSIVEFDDFTYDIAGLIEAPDARRYDLGELPTPVLLRADPDFATEQGFDRAAMQFEGHSRIARALFVLLVPVIGAATLMLGSFSRFGVWPQILLAVVLIIPLQMTWNAAEALALREGGQILLIYLQPLLALLIVAGLTLRGMRGPRARRRAAA</sequence>
<evidence type="ECO:0000313" key="7">
    <source>
        <dbReference type="EMBL" id="RMA41737.1"/>
    </source>
</evidence>
<keyword evidence="3 6" id="KW-0812">Transmembrane</keyword>
<dbReference type="AlphaFoldDB" id="A0A3L9Y3T0"/>
<gene>
    <name evidence="7" type="primary">lptF</name>
    <name evidence="7" type="ORF">D9R08_12805</name>
</gene>
<keyword evidence="8" id="KW-1185">Reference proteome</keyword>
<reference evidence="7 8" key="1">
    <citation type="submission" date="2018-10" db="EMBL/GenBank/DDBJ databases">
        <authorList>
            <person name="Jung H.S."/>
            <person name="Jeon C.O."/>
        </authorList>
    </citation>
    <scope>NUCLEOTIDE SEQUENCE [LARGE SCALE GENOMIC DNA]</scope>
    <source>
        <strain evidence="7 8">MA-7-27</strain>
    </source>
</reference>
<dbReference type="InterPro" id="IPR005495">
    <property type="entry name" value="LptG/LptF_permease"/>
</dbReference>
<evidence type="ECO:0000256" key="4">
    <source>
        <dbReference type="ARBA" id="ARBA00022989"/>
    </source>
</evidence>
<name>A0A3L9Y3T0_9RHOB</name>
<evidence type="ECO:0000256" key="3">
    <source>
        <dbReference type="ARBA" id="ARBA00022692"/>
    </source>
</evidence>
<dbReference type="InterPro" id="IPR030922">
    <property type="entry name" value="LptF"/>
</dbReference>
<dbReference type="GO" id="GO:0043190">
    <property type="term" value="C:ATP-binding cassette (ABC) transporter complex"/>
    <property type="evidence" value="ECO:0007669"/>
    <property type="project" value="InterPro"/>
</dbReference>
<feature type="transmembrane region" description="Helical" evidence="6">
    <location>
        <begin position="340"/>
        <end position="358"/>
    </location>
</feature>
<evidence type="ECO:0000256" key="6">
    <source>
        <dbReference type="SAM" id="Phobius"/>
    </source>
</evidence>
<evidence type="ECO:0000256" key="5">
    <source>
        <dbReference type="ARBA" id="ARBA00023136"/>
    </source>
</evidence>
<accession>A0A3L9Y3T0</accession>
<dbReference type="Pfam" id="PF03739">
    <property type="entry name" value="LptF_LptG"/>
    <property type="match status" value="1"/>
</dbReference>
<feature type="transmembrane region" description="Helical" evidence="6">
    <location>
        <begin position="311"/>
        <end position="328"/>
    </location>
</feature>
<dbReference type="EMBL" id="RCNT01000006">
    <property type="protein sequence ID" value="RMA41737.1"/>
    <property type="molecule type" value="Genomic_DNA"/>
</dbReference>
<dbReference type="PANTHER" id="PTHR33529:SF6">
    <property type="entry name" value="YJGP_YJGQ FAMILY PERMEASE"/>
    <property type="match status" value="1"/>
</dbReference>
<keyword evidence="4 6" id="KW-1133">Transmembrane helix</keyword>
<dbReference type="Proteomes" id="UP000281343">
    <property type="component" value="Unassembled WGS sequence"/>
</dbReference>
<dbReference type="RefSeq" id="WP_121898451.1">
    <property type="nucleotide sequence ID" value="NZ_RCNT01000006.1"/>
</dbReference>
<evidence type="ECO:0000256" key="1">
    <source>
        <dbReference type="ARBA" id="ARBA00004651"/>
    </source>
</evidence>
<evidence type="ECO:0000313" key="8">
    <source>
        <dbReference type="Proteomes" id="UP000281343"/>
    </source>
</evidence>
<proteinExistence type="predicted"/>
<feature type="transmembrane region" description="Helical" evidence="6">
    <location>
        <begin position="99"/>
        <end position="122"/>
    </location>
</feature>
<keyword evidence="2" id="KW-1003">Cell membrane</keyword>
<dbReference type="PANTHER" id="PTHR33529">
    <property type="entry name" value="SLR0882 PROTEIN-RELATED"/>
    <property type="match status" value="1"/>
</dbReference>
<dbReference type="OrthoDB" id="8477889at2"/>
<keyword evidence="5 6" id="KW-0472">Membrane</keyword>